<evidence type="ECO:0000256" key="3">
    <source>
        <dbReference type="SAM" id="Coils"/>
    </source>
</evidence>
<feature type="coiled-coil region" evidence="3">
    <location>
        <begin position="93"/>
        <end position="135"/>
    </location>
</feature>
<dbReference type="STRING" id="880073.Cabys_300"/>
<dbReference type="PaxDb" id="880073-Calab_1581"/>
<dbReference type="InParanoid" id="H1XR50"/>
<dbReference type="InterPro" id="IPR058636">
    <property type="entry name" value="Beta-barrel_YknX"/>
</dbReference>
<evidence type="ECO:0000313" key="7">
    <source>
        <dbReference type="Proteomes" id="UP000004671"/>
    </source>
</evidence>
<protein>
    <recommendedName>
        <fullName evidence="5">YknX-like beta-barrel domain-containing protein</fullName>
    </recommendedName>
</protein>
<keyword evidence="2 3" id="KW-0175">Coiled coil</keyword>
<dbReference type="EMBL" id="CM001402">
    <property type="protein sequence ID" value="EHO41201.1"/>
    <property type="molecule type" value="Genomic_DNA"/>
</dbReference>
<accession>H1XR50</accession>
<feature type="signal peptide" evidence="4">
    <location>
        <begin position="1"/>
        <end position="22"/>
    </location>
</feature>
<organism evidence="6 7">
    <name type="scientific">Caldithrix abyssi DSM 13497</name>
    <dbReference type="NCBI Taxonomy" id="880073"/>
    <lineage>
        <taxon>Bacteria</taxon>
        <taxon>Pseudomonadati</taxon>
        <taxon>Calditrichota</taxon>
        <taxon>Calditrichia</taxon>
        <taxon>Calditrichales</taxon>
        <taxon>Calditrichaceae</taxon>
        <taxon>Caldithrix</taxon>
    </lineage>
</organism>
<dbReference type="eggNOG" id="COG0845">
    <property type="taxonomic scope" value="Bacteria"/>
</dbReference>
<comment type="subcellular location">
    <subcellularLocation>
        <location evidence="1">Cell envelope</location>
    </subcellularLocation>
</comment>
<dbReference type="PANTHER" id="PTHR32347">
    <property type="entry name" value="EFFLUX SYSTEM COMPONENT YKNX-RELATED"/>
    <property type="match status" value="1"/>
</dbReference>
<keyword evidence="7" id="KW-1185">Reference proteome</keyword>
<dbReference type="Gene3D" id="2.40.30.170">
    <property type="match status" value="1"/>
</dbReference>
<dbReference type="GO" id="GO:0030313">
    <property type="term" value="C:cell envelope"/>
    <property type="evidence" value="ECO:0007669"/>
    <property type="project" value="UniProtKB-SubCell"/>
</dbReference>
<evidence type="ECO:0000259" key="5">
    <source>
        <dbReference type="Pfam" id="PF25990"/>
    </source>
</evidence>
<dbReference type="AlphaFoldDB" id="H1XR50"/>
<name>H1XR50_CALAY</name>
<keyword evidence="4" id="KW-0732">Signal</keyword>
<dbReference type="InterPro" id="IPR050465">
    <property type="entry name" value="UPF0194_transport"/>
</dbReference>
<feature type="domain" description="YknX-like beta-barrel" evidence="5">
    <location>
        <begin position="260"/>
        <end position="335"/>
    </location>
</feature>
<feature type="chain" id="PRO_5003558299" description="YknX-like beta-barrel domain-containing protein" evidence="4">
    <location>
        <begin position="23"/>
        <end position="402"/>
    </location>
</feature>
<reference evidence="6 7" key="1">
    <citation type="submission" date="2011-09" db="EMBL/GenBank/DDBJ databases">
        <title>The permanent draft genome of Caldithrix abyssi DSM 13497.</title>
        <authorList>
            <consortium name="US DOE Joint Genome Institute (JGI-PGF)"/>
            <person name="Lucas S."/>
            <person name="Han J."/>
            <person name="Lapidus A."/>
            <person name="Bruce D."/>
            <person name="Goodwin L."/>
            <person name="Pitluck S."/>
            <person name="Peters L."/>
            <person name="Kyrpides N."/>
            <person name="Mavromatis K."/>
            <person name="Ivanova N."/>
            <person name="Mikhailova N."/>
            <person name="Chertkov O."/>
            <person name="Detter J.C."/>
            <person name="Tapia R."/>
            <person name="Han C."/>
            <person name="Land M."/>
            <person name="Hauser L."/>
            <person name="Markowitz V."/>
            <person name="Cheng J.-F."/>
            <person name="Hugenholtz P."/>
            <person name="Woyke T."/>
            <person name="Wu D."/>
            <person name="Spring S."/>
            <person name="Brambilla E."/>
            <person name="Klenk H.-P."/>
            <person name="Eisen J.A."/>
        </authorList>
    </citation>
    <scope>NUCLEOTIDE SEQUENCE [LARGE SCALE GENOMIC DNA]</scope>
    <source>
        <strain evidence="6 7">DSM 13497</strain>
    </source>
</reference>
<evidence type="ECO:0000313" key="6">
    <source>
        <dbReference type="EMBL" id="EHO41201.1"/>
    </source>
</evidence>
<dbReference type="Proteomes" id="UP000004671">
    <property type="component" value="Chromosome"/>
</dbReference>
<evidence type="ECO:0000256" key="2">
    <source>
        <dbReference type="ARBA" id="ARBA00023054"/>
    </source>
</evidence>
<sequence length="402" mass="46650" precursor="true">MRYFRKYYKTMLLLMQVGIFFTCNPLKNDSSFLQVNTVVSDSLPMLHETGQLESIETFNINVPMRWNMEYRIVRLAPEGSFVQPGDTVVHFDMQPLQDRLSQAKKELQKVRQELKQVLEQNALALETQYKTIERLKMQYQIDSTRLANARYESKTTREQFALELEKTRLQLQRAFQNLEAQKIINAAKERLKRIKIEQARIKLDRILLMKDEMKLISDHAGIVIYPYYRSSGRKVKIKEGEVLFPGSTVIQVANLKRMKAVVTINEVDRSFIKEGQKVKITVVAYPDTVFSGEVVNIARVATEERKGSTVKVYPVDVYLDSGANYRLKPGLSVRAGIILDTLKNTFRVPNWCLFQKTNQTWIEPLGQKKIPVELIFRMDGFSYVRGALRDGMVLKSNRMIYE</sequence>
<feature type="coiled-coil region" evidence="3">
    <location>
        <begin position="161"/>
        <end position="204"/>
    </location>
</feature>
<proteinExistence type="predicted"/>
<evidence type="ECO:0000256" key="1">
    <source>
        <dbReference type="ARBA" id="ARBA00004196"/>
    </source>
</evidence>
<dbReference type="Pfam" id="PF25990">
    <property type="entry name" value="Beta-barrel_YknX"/>
    <property type="match status" value="1"/>
</dbReference>
<evidence type="ECO:0000256" key="4">
    <source>
        <dbReference type="SAM" id="SignalP"/>
    </source>
</evidence>
<dbReference type="HOGENOM" id="CLU_684559_0_0_0"/>
<gene>
    <name evidence="6" type="ORF">Calab_1581</name>
</gene>